<evidence type="ECO:0000313" key="3">
    <source>
        <dbReference type="EMBL" id="QJC52658.1"/>
    </source>
</evidence>
<protein>
    <submittedName>
        <fullName evidence="3">DUF58 domain-containing protein</fullName>
    </submittedName>
</protein>
<dbReference type="EMBL" id="CP051428">
    <property type="protein sequence ID" value="QJC52658.1"/>
    <property type="molecule type" value="Genomic_DNA"/>
</dbReference>
<feature type="transmembrane region" description="Helical" evidence="1">
    <location>
        <begin position="39"/>
        <end position="59"/>
    </location>
</feature>
<reference evidence="3 4" key="1">
    <citation type="submission" date="2020-04" db="EMBL/GenBank/DDBJ databases">
        <title>Novel Paenibacillus strain UniB2 isolated from commercial digestive syrup.</title>
        <authorList>
            <person name="Thorat V."/>
            <person name="Kirdat K."/>
            <person name="Tiwarekar B."/>
            <person name="Yadav A."/>
        </authorList>
    </citation>
    <scope>NUCLEOTIDE SEQUENCE [LARGE SCALE GENOMIC DNA]</scope>
    <source>
        <strain evidence="3 4">UniB2</strain>
    </source>
</reference>
<evidence type="ECO:0000259" key="2">
    <source>
        <dbReference type="Pfam" id="PF01882"/>
    </source>
</evidence>
<organism evidence="3 4">
    <name type="scientific">Paenibacillus albicereus</name>
    <dbReference type="NCBI Taxonomy" id="2726185"/>
    <lineage>
        <taxon>Bacteria</taxon>
        <taxon>Bacillati</taxon>
        <taxon>Bacillota</taxon>
        <taxon>Bacilli</taxon>
        <taxon>Bacillales</taxon>
        <taxon>Paenibacillaceae</taxon>
        <taxon>Paenibacillus</taxon>
    </lineage>
</organism>
<keyword evidence="1" id="KW-0472">Membrane</keyword>
<dbReference type="Pfam" id="PF01882">
    <property type="entry name" value="DUF58"/>
    <property type="match status" value="1"/>
</dbReference>
<keyword evidence="1" id="KW-0812">Transmembrane</keyword>
<accession>A0A6H2GZX5</accession>
<sequence>MARPATDRRPVRSRRRWGLMASLYVSSLLYMLFQGGKTAVMLFCIFNGLILYLILGYWSGIRRISGTRRISASAAAGPAAGSSDSRVLAAGDSLLVEMELRLPGYYPVPYVLVQERLERNGGETIPFEVSFVPSMRRSGSVDFATPPLRRGVYRFLPTLCATKDVFGFLEHEGSFVEEQEFSVRPSTIAVPGWDRVSRGAKGHFSHSAAPRSSRETTQINGIREFIPGDRLSRIHWGATAKTGQWKSKEFEREALPRTIVLLDACVRGGAGESERFETAVSAAASLFEHGMKRGTSMGLWCSSAVPAALKARSGGDQLHRAMELLTEAGRDGSDRLAQAVLRADPILEAGSMTLLVTDAPLDEIRQAMGWLARRGHNPCCIRVLAEGQAQPADGLADYAAGPIYAIRSLEELPAALSGREAAADAGS</sequence>
<keyword evidence="1" id="KW-1133">Transmembrane helix</keyword>
<dbReference type="PANTHER" id="PTHR34351:SF2">
    <property type="entry name" value="DUF58 DOMAIN-CONTAINING PROTEIN"/>
    <property type="match status" value="1"/>
</dbReference>
<dbReference type="InterPro" id="IPR002881">
    <property type="entry name" value="DUF58"/>
</dbReference>
<feature type="domain" description="DUF58" evidence="2">
    <location>
        <begin position="222"/>
        <end position="386"/>
    </location>
</feature>
<gene>
    <name evidence="3" type="ORF">HGI30_14520</name>
</gene>
<evidence type="ECO:0000313" key="4">
    <source>
        <dbReference type="Proteomes" id="UP000502136"/>
    </source>
</evidence>
<evidence type="ECO:0000256" key="1">
    <source>
        <dbReference type="SAM" id="Phobius"/>
    </source>
</evidence>
<name>A0A6H2GZX5_9BACL</name>
<dbReference type="RefSeq" id="WP_168908211.1">
    <property type="nucleotide sequence ID" value="NZ_CP051428.1"/>
</dbReference>
<dbReference type="Proteomes" id="UP000502136">
    <property type="component" value="Chromosome"/>
</dbReference>
<proteinExistence type="predicted"/>
<dbReference type="PANTHER" id="PTHR34351">
    <property type="entry name" value="SLR1927 PROTEIN-RELATED"/>
    <property type="match status" value="1"/>
</dbReference>
<dbReference type="KEGG" id="palr:HGI30_14520"/>
<keyword evidence="4" id="KW-1185">Reference proteome</keyword>
<feature type="transmembrane region" description="Helical" evidence="1">
    <location>
        <begin position="17"/>
        <end position="33"/>
    </location>
</feature>
<dbReference type="AlphaFoldDB" id="A0A6H2GZX5"/>